<protein>
    <recommendedName>
        <fullName evidence="3">CCHC-type domain-containing protein</fullName>
    </recommendedName>
</protein>
<proteinExistence type="predicted"/>
<accession>A0AAU9M395</accession>
<name>A0AAU9M395_9ASTR</name>
<evidence type="ECO:0000313" key="1">
    <source>
        <dbReference type="EMBL" id="CAH1422334.1"/>
    </source>
</evidence>
<comment type="caution">
    <text evidence="1">The sequence shown here is derived from an EMBL/GenBank/DDBJ whole genome shotgun (WGS) entry which is preliminary data.</text>
</comment>
<organism evidence="1 2">
    <name type="scientific">Lactuca virosa</name>
    <dbReference type="NCBI Taxonomy" id="75947"/>
    <lineage>
        <taxon>Eukaryota</taxon>
        <taxon>Viridiplantae</taxon>
        <taxon>Streptophyta</taxon>
        <taxon>Embryophyta</taxon>
        <taxon>Tracheophyta</taxon>
        <taxon>Spermatophyta</taxon>
        <taxon>Magnoliopsida</taxon>
        <taxon>eudicotyledons</taxon>
        <taxon>Gunneridae</taxon>
        <taxon>Pentapetalae</taxon>
        <taxon>asterids</taxon>
        <taxon>campanulids</taxon>
        <taxon>Asterales</taxon>
        <taxon>Asteraceae</taxon>
        <taxon>Cichorioideae</taxon>
        <taxon>Cichorieae</taxon>
        <taxon>Lactucinae</taxon>
        <taxon>Lactuca</taxon>
    </lineage>
</organism>
<gene>
    <name evidence="1" type="ORF">LVIROSA_LOCUS9673</name>
</gene>
<keyword evidence="2" id="KW-1185">Reference proteome</keyword>
<dbReference type="EMBL" id="CAKMRJ010001112">
    <property type="protein sequence ID" value="CAH1422334.1"/>
    <property type="molecule type" value="Genomic_DNA"/>
</dbReference>
<sequence>MTEVSYKSLIAKEADIDKLYGATTNPEVVDIENLTIVKHKGSGTGKCLKSALEKATIQGNKQSRSCKPCGVKGYNSRKCLPLLNNSKVQSA</sequence>
<evidence type="ECO:0000313" key="2">
    <source>
        <dbReference type="Proteomes" id="UP001157418"/>
    </source>
</evidence>
<dbReference type="AlphaFoldDB" id="A0AAU9M395"/>
<evidence type="ECO:0008006" key="3">
    <source>
        <dbReference type="Google" id="ProtNLM"/>
    </source>
</evidence>
<reference evidence="1 2" key="1">
    <citation type="submission" date="2022-01" db="EMBL/GenBank/DDBJ databases">
        <authorList>
            <person name="Xiong W."/>
            <person name="Schranz E."/>
        </authorList>
    </citation>
    <scope>NUCLEOTIDE SEQUENCE [LARGE SCALE GENOMIC DNA]</scope>
</reference>
<dbReference type="Proteomes" id="UP001157418">
    <property type="component" value="Unassembled WGS sequence"/>
</dbReference>